<keyword evidence="4" id="KW-0325">Glycoprotein</keyword>
<keyword evidence="3 9" id="KW-0378">Hydrolase</keyword>
<evidence type="ECO:0000256" key="2">
    <source>
        <dbReference type="ARBA" id="ARBA00022737"/>
    </source>
</evidence>
<accession>A0A7I8DM52</accession>
<comment type="function">
    <text evidence="8">Pectinolytic enzyme involved in the degradation of xylogalacturonan (xga), a galacturonan backbone heavily substituted with xylose, and which is one important component of the hairy regions of pectin. Activity requires a galacturonic acid backbone substituted with xylose.</text>
</comment>
<dbReference type="GO" id="GO:0000272">
    <property type="term" value="P:polysaccharide catabolic process"/>
    <property type="evidence" value="ECO:0007669"/>
    <property type="project" value="UniProtKB-KW"/>
</dbReference>
<dbReference type="InterPro" id="IPR011050">
    <property type="entry name" value="Pectin_lyase_fold/virulence"/>
</dbReference>
<evidence type="ECO:0000313" key="10">
    <source>
        <dbReference type="EMBL" id="BCJ98361.1"/>
    </source>
</evidence>
<dbReference type="KEGG" id="acht:bsdcttw_14020"/>
<evidence type="ECO:0000256" key="4">
    <source>
        <dbReference type="ARBA" id="ARBA00023180"/>
    </source>
</evidence>
<evidence type="ECO:0000256" key="6">
    <source>
        <dbReference type="ARBA" id="ARBA00023295"/>
    </source>
</evidence>
<dbReference type="Gene3D" id="2.160.20.10">
    <property type="entry name" value="Single-stranded right-handed beta-helix, Pectin lyase-like"/>
    <property type="match status" value="1"/>
</dbReference>
<evidence type="ECO:0000256" key="3">
    <source>
        <dbReference type="ARBA" id="ARBA00022801"/>
    </source>
</evidence>
<gene>
    <name evidence="10" type="ORF">bsdcttw_14020</name>
</gene>
<name>A0A7I8DM52_9FIRM</name>
<evidence type="ECO:0008006" key="12">
    <source>
        <dbReference type="Google" id="ProtNLM"/>
    </source>
</evidence>
<keyword evidence="2" id="KW-0677">Repeat</keyword>
<keyword evidence="5" id="KW-0119">Carbohydrate metabolism</keyword>
<comment type="similarity">
    <text evidence="1 9">Belongs to the glycosyl hydrolase 28 family.</text>
</comment>
<protein>
    <recommendedName>
        <fullName evidence="12">Glycosyl hydrolases family 28</fullName>
    </recommendedName>
</protein>
<evidence type="ECO:0000256" key="5">
    <source>
        <dbReference type="ARBA" id="ARBA00023277"/>
    </source>
</evidence>
<dbReference type="RefSeq" id="WP_185258693.1">
    <property type="nucleotide sequence ID" value="NZ_AP023368.1"/>
</dbReference>
<dbReference type="PANTHER" id="PTHR31736">
    <property type="match status" value="1"/>
</dbReference>
<organism evidence="10 11">
    <name type="scientific">Anaerocolumna chitinilytica</name>
    <dbReference type="NCBI Taxonomy" id="1727145"/>
    <lineage>
        <taxon>Bacteria</taxon>
        <taxon>Bacillati</taxon>
        <taxon>Bacillota</taxon>
        <taxon>Clostridia</taxon>
        <taxon>Lachnospirales</taxon>
        <taxon>Lachnospiraceae</taxon>
        <taxon>Anaerocolumna</taxon>
    </lineage>
</organism>
<keyword evidence="6 9" id="KW-0326">Glycosidase</keyword>
<proteinExistence type="inferred from homology"/>
<dbReference type="SUPFAM" id="SSF51126">
    <property type="entry name" value="Pectin lyase-like"/>
    <property type="match status" value="1"/>
</dbReference>
<dbReference type="Pfam" id="PF00295">
    <property type="entry name" value="Glyco_hydro_28"/>
    <property type="match status" value="1"/>
</dbReference>
<dbReference type="InterPro" id="IPR012334">
    <property type="entry name" value="Pectin_lyas_fold"/>
</dbReference>
<evidence type="ECO:0000256" key="1">
    <source>
        <dbReference type="ARBA" id="ARBA00008834"/>
    </source>
</evidence>
<dbReference type="EMBL" id="AP023368">
    <property type="protein sequence ID" value="BCJ98361.1"/>
    <property type="molecule type" value="Genomic_DNA"/>
</dbReference>
<evidence type="ECO:0000313" key="11">
    <source>
        <dbReference type="Proteomes" id="UP000515703"/>
    </source>
</evidence>
<dbReference type="Proteomes" id="UP000515703">
    <property type="component" value="Chromosome"/>
</dbReference>
<keyword evidence="7" id="KW-0624">Polysaccharide degradation</keyword>
<reference evidence="10 11" key="1">
    <citation type="submission" date="2020-08" db="EMBL/GenBank/DDBJ databases">
        <title>Draft genome sequencing of an Anaerocolumna strain isolated from anoxic soil subjected to BSD treatment.</title>
        <authorList>
            <person name="Uek A."/>
            <person name="Tonouchi A."/>
        </authorList>
    </citation>
    <scope>NUCLEOTIDE SEQUENCE [LARGE SCALE GENOMIC DNA]</scope>
    <source>
        <strain evidence="10 11">CTTW</strain>
    </source>
</reference>
<evidence type="ECO:0000256" key="9">
    <source>
        <dbReference type="RuleBase" id="RU361169"/>
    </source>
</evidence>
<dbReference type="PANTHER" id="PTHR31736:SF9">
    <property type="entry name" value="ENDO-XYLOGALACTURONAN HYDROLASE A-RELATED"/>
    <property type="match status" value="1"/>
</dbReference>
<dbReference type="GO" id="GO:0004650">
    <property type="term" value="F:polygalacturonase activity"/>
    <property type="evidence" value="ECO:0007669"/>
    <property type="project" value="InterPro"/>
</dbReference>
<dbReference type="InterPro" id="IPR000743">
    <property type="entry name" value="Glyco_hydro_28"/>
</dbReference>
<evidence type="ECO:0000256" key="7">
    <source>
        <dbReference type="ARBA" id="ARBA00023326"/>
    </source>
</evidence>
<reference evidence="10 11" key="2">
    <citation type="submission" date="2020-08" db="EMBL/GenBank/DDBJ databases">
        <authorList>
            <person name="Ueki A."/>
            <person name="Tonouchi A."/>
        </authorList>
    </citation>
    <scope>NUCLEOTIDE SEQUENCE [LARGE SCALE GENOMIC DNA]</scope>
    <source>
        <strain evidence="10 11">CTTW</strain>
    </source>
</reference>
<sequence length="723" mass="82626">MNYKVYVNGKSTNICTAKVFPMPYNEVQEVEYTSFQMSQPVDLRIESEALLENVIIRPLSLGLEYTYREHEIVIHLERAAKFSVEINGTYYNNLLVFAEAMQYEEFDKYAGNVMYFERGIHTVDILTINKDNTIVYLEEGAFLNGKIDLDHCNNVTICGYGTISMEKYPLEVRNIYHRCVDAMHCTKVCIKDITITDSNDWSLRIFGCEDVLIDNVKIFGCRGNSDGIDICGSRNVLVQNVFTRVWDDSLVVKAFNTGDLENVTFKDSILWNDFARPIEVGVELRAEKVSNVRFENIDIIHSPTGYPLMGIHHGDRAEISDIHFENIRIENAPGAQLFDIRIRDSFWNRDKEKGNIKDIYFKNIHYIGNPGSDLLLSRSRLQGLSEASAIHNIFFENINILGKIAGNERECGLSVMEYVENVVFCSDEQTERMNLLETGIEILDDFVLTDNGSYKGRVRVNINNTGEKDQLTAFWLQISPAHMGAYKREAERLAIKAGERKCFDYDVSLPPGKYVIAIQSHDANVSYAWKFLQLDWILWEGRELEKATELEFINYYNIRTKGLKATICKGELVLQSDILKDEKNSLVLYTAQPVERREEEVVFSVEETDFGVVPAVISGKHELEPAPQLRCPLEITLVFKNEPKVKEIKKIVLDGGGNGIISIPLTDLGLTTETKHFWMEIEAKTEEVSKYRYPYTMFHSVTPTTSAHMFANVVITTDTVMNR</sequence>
<keyword evidence="11" id="KW-1185">Reference proteome</keyword>
<evidence type="ECO:0000256" key="8">
    <source>
        <dbReference type="ARBA" id="ARBA00037278"/>
    </source>
</evidence>
<dbReference type="AlphaFoldDB" id="A0A7I8DM52"/>